<organism evidence="2 3">
    <name type="scientific">Vibrio campbellii</name>
    <dbReference type="NCBI Taxonomy" id="680"/>
    <lineage>
        <taxon>Bacteria</taxon>
        <taxon>Pseudomonadati</taxon>
        <taxon>Pseudomonadota</taxon>
        <taxon>Gammaproteobacteria</taxon>
        <taxon>Vibrionales</taxon>
        <taxon>Vibrionaceae</taxon>
        <taxon>Vibrio</taxon>
    </lineage>
</organism>
<dbReference type="EMBL" id="CP117988">
    <property type="protein sequence ID" value="WDG09649.1"/>
    <property type="molecule type" value="Genomic_DNA"/>
</dbReference>
<feature type="transmembrane region" description="Helical" evidence="1">
    <location>
        <begin position="34"/>
        <end position="52"/>
    </location>
</feature>
<protein>
    <submittedName>
        <fullName evidence="2">Uncharacterized protein</fullName>
    </submittedName>
</protein>
<sequence length="301" mass="34816">MNKEKLEKCYKWCCERFEIAKKQGLSFYNENKEMSNVMGALLLFCLILWQFFDTSKDFGLNAFTETLGIAVTILLVDKILTKKEEAKSLPLRAAAYEDVRFLTTRLIIFWNDLSIASVKGDSPTTVRELLSQEHIQNMAFYLDLDGKPNVTPPRSWWQWLPEQNKELSAQADKILERHMQSLDPKAYSFIHSLLSDGMLFKNRGMNVLPMIQSADRHMGFPRPTNLAEYMIEDEESLLPIIELDEWCHKEFAYLVSKGMTSIKEPYVLSSQNIEEPKSQIQTEKLARQHENVKAHRAAKAT</sequence>
<evidence type="ECO:0000313" key="3">
    <source>
        <dbReference type="Proteomes" id="UP001219537"/>
    </source>
</evidence>
<keyword evidence="1" id="KW-1133">Transmembrane helix</keyword>
<dbReference type="Proteomes" id="UP001219537">
    <property type="component" value="Chromosome 1"/>
</dbReference>
<reference evidence="2" key="1">
    <citation type="submission" date="2023-02" db="EMBL/GenBank/DDBJ databases">
        <title>Isolation, identification, and genome analysis of Vibrio campbellii in the Penaeus vannamei larvae stage.</title>
        <authorList>
            <person name="Huang T."/>
            <person name="Zhang B."/>
        </authorList>
    </citation>
    <scope>NUCLEOTIDE SEQUENCE</scope>
    <source>
        <strain evidence="2">20220413_1</strain>
    </source>
</reference>
<keyword evidence="1" id="KW-0472">Membrane</keyword>
<gene>
    <name evidence="2" type="ORF">PUN50_07205</name>
</gene>
<proteinExistence type="predicted"/>
<dbReference type="RefSeq" id="WP_172572386.1">
    <property type="nucleotide sequence ID" value="NZ_CP117988.1"/>
</dbReference>
<evidence type="ECO:0000313" key="2">
    <source>
        <dbReference type="EMBL" id="WDG09649.1"/>
    </source>
</evidence>
<name>A0AAQ2Y295_9VIBR</name>
<evidence type="ECO:0000256" key="1">
    <source>
        <dbReference type="SAM" id="Phobius"/>
    </source>
</evidence>
<keyword evidence="1" id="KW-0812">Transmembrane</keyword>
<accession>A0AAQ2Y295</accession>
<dbReference type="AlphaFoldDB" id="A0AAQ2Y295"/>